<feature type="domain" description="Putative mannosyltransferase YkcA/B-like C-terminal" evidence="1">
    <location>
        <begin position="2"/>
        <end position="62"/>
    </location>
</feature>
<keyword evidence="3" id="KW-1185">Reference proteome</keyword>
<dbReference type="Proteomes" id="UP001589647">
    <property type="component" value="Unassembled WGS sequence"/>
</dbReference>
<gene>
    <name evidence="2" type="ORF">ACFFV7_48845</name>
</gene>
<comment type="caution">
    <text evidence="2">The sequence shown here is derived from an EMBL/GenBank/DDBJ whole genome shotgun (WGS) entry which is preliminary data.</text>
</comment>
<dbReference type="Pfam" id="PF24878">
    <property type="entry name" value="YkcB_C"/>
    <property type="match status" value="1"/>
</dbReference>
<protein>
    <recommendedName>
        <fullName evidence="1">Putative mannosyltransferase YkcA/B-like C-terminal domain-containing protein</fullName>
    </recommendedName>
</protein>
<organism evidence="2 3">
    <name type="scientific">Nonomuraea spiralis</name>
    <dbReference type="NCBI Taxonomy" id="46182"/>
    <lineage>
        <taxon>Bacteria</taxon>
        <taxon>Bacillati</taxon>
        <taxon>Actinomycetota</taxon>
        <taxon>Actinomycetes</taxon>
        <taxon>Streptosporangiales</taxon>
        <taxon>Streptosporangiaceae</taxon>
        <taxon>Nonomuraea</taxon>
    </lineage>
</organism>
<name>A0ABV5IY23_9ACTN</name>
<proteinExistence type="predicted"/>
<evidence type="ECO:0000313" key="2">
    <source>
        <dbReference type="EMBL" id="MFB9209167.1"/>
    </source>
</evidence>
<evidence type="ECO:0000259" key="1">
    <source>
        <dbReference type="Pfam" id="PF24878"/>
    </source>
</evidence>
<dbReference type="InterPro" id="IPR056785">
    <property type="entry name" value="YkcA/B-like_C"/>
</dbReference>
<accession>A0ABV5IY23</accession>
<evidence type="ECO:0000313" key="3">
    <source>
        <dbReference type="Proteomes" id="UP001589647"/>
    </source>
</evidence>
<sequence>MSSDETVIGMGGFMGADPAPSAARLDRWVRAGELRYVLSGSGPEPLMPGGRGAAQARTAWISGTCTAVPAAEYGGTTPSGTSARSPFGGAQTLYRCGT</sequence>
<dbReference type="RefSeq" id="WP_189651876.1">
    <property type="nucleotide sequence ID" value="NZ_BMRC01000022.1"/>
</dbReference>
<reference evidence="2 3" key="1">
    <citation type="submission" date="2024-09" db="EMBL/GenBank/DDBJ databases">
        <authorList>
            <person name="Sun Q."/>
            <person name="Mori K."/>
        </authorList>
    </citation>
    <scope>NUCLEOTIDE SEQUENCE [LARGE SCALE GENOMIC DNA]</scope>
    <source>
        <strain evidence="2 3">CCM 3426</strain>
    </source>
</reference>
<dbReference type="EMBL" id="JBHMEI010000095">
    <property type="protein sequence ID" value="MFB9209167.1"/>
    <property type="molecule type" value="Genomic_DNA"/>
</dbReference>